<protein>
    <recommendedName>
        <fullName evidence="2">Clp ATPase C-terminal domain-containing protein</fullName>
    </recommendedName>
</protein>
<evidence type="ECO:0008006" key="2">
    <source>
        <dbReference type="Google" id="ProtNLM"/>
    </source>
</evidence>
<evidence type="ECO:0000313" key="1">
    <source>
        <dbReference type="EMBL" id="GAH70005.1"/>
    </source>
</evidence>
<dbReference type="AlphaFoldDB" id="X1IL93"/>
<sequence length="60" mass="6939">YLAVMKEVREELKARNLSPGTRRRLFERLAEDDILAAAREGAEPLRRAIDTALRETFDHT</sequence>
<dbReference type="InterPro" id="IPR042518">
    <property type="entry name" value="SirC_C"/>
</dbReference>
<accession>X1IL93</accession>
<proteinExistence type="predicted"/>
<feature type="non-terminal residue" evidence="1">
    <location>
        <position position="1"/>
    </location>
</feature>
<name>X1IL93_9ZZZZ</name>
<reference evidence="1" key="1">
    <citation type="journal article" date="2014" name="Front. Microbiol.">
        <title>High frequency of phylogenetically diverse reductive dehalogenase-homologous genes in deep subseafloor sedimentary metagenomes.</title>
        <authorList>
            <person name="Kawai M."/>
            <person name="Futagami T."/>
            <person name="Toyoda A."/>
            <person name="Takaki Y."/>
            <person name="Nishi S."/>
            <person name="Hori S."/>
            <person name="Arai W."/>
            <person name="Tsubouchi T."/>
            <person name="Morono Y."/>
            <person name="Uchiyama I."/>
            <person name="Ito T."/>
            <person name="Fujiyama A."/>
            <person name="Inagaki F."/>
            <person name="Takami H."/>
        </authorList>
    </citation>
    <scope>NUCLEOTIDE SEQUENCE</scope>
    <source>
        <strain evidence="1">Expedition CK06-06</strain>
    </source>
</reference>
<dbReference type="EMBL" id="BARU01033666">
    <property type="protein sequence ID" value="GAH70005.1"/>
    <property type="molecule type" value="Genomic_DNA"/>
</dbReference>
<organism evidence="1">
    <name type="scientific">marine sediment metagenome</name>
    <dbReference type="NCBI Taxonomy" id="412755"/>
    <lineage>
        <taxon>unclassified sequences</taxon>
        <taxon>metagenomes</taxon>
        <taxon>ecological metagenomes</taxon>
    </lineage>
</organism>
<dbReference type="Gene3D" id="1.10.8.610">
    <property type="entry name" value="SirC, precorrin-2 dehydrogenase, C-terminal helical domain-like"/>
    <property type="match status" value="1"/>
</dbReference>
<comment type="caution">
    <text evidence="1">The sequence shown here is derived from an EMBL/GenBank/DDBJ whole genome shotgun (WGS) entry which is preliminary data.</text>
</comment>
<gene>
    <name evidence="1" type="ORF">S03H2_52932</name>
</gene>